<protein>
    <submittedName>
        <fullName evidence="5">23S rRNA (Guanosine2251-2'-O)-methyltransferase</fullName>
    </submittedName>
</protein>
<dbReference type="PANTHER" id="PTHR46429">
    <property type="entry name" value="23S RRNA (GUANOSINE-2'-O-)-METHYLTRANSFERASE RLMB"/>
    <property type="match status" value="1"/>
</dbReference>
<dbReference type="RefSeq" id="WP_246110817.1">
    <property type="nucleotide sequence ID" value="NZ_VNHO01000051.1"/>
</dbReference>
<dbReference type="InterPro" id="IPR029026">
    <property type="entry name" value="tRNA_m1G_MTases_N"/>
</dbReference>
<evidence type="ECO:0000256" key="1">
    <source>
        <dbReference type="ARBA" id="ARBA00007228"/>
    </source>
</evidence>
<dbReference type="InterPro" id="IPR001537">
    <property type="entry name" value="SpoU_MeTrfase"/>
</dbReference>
<dbReference type="Pfam" id="PF08032">
    <property type="entry name" value="SpoU_sub_bind"/>
    <property type="match status" value="1"/>
</dbReference>
<dbReference type="GO" id="GO:0008173">
    <property type="term" value="F:RNA methyltransferase activity"/>
    <property type="evidence" value="ECO:0007669"/>
    <property type="project" value="InterPro"/>
</dbReference>
<dbReference type="GO" id="GO:0032259">
    <property type="term" value="P:methylation"/>
    <property type="evidence" value="ECO:0007669"/>
    <property type="project" value="UniProtKB-KW"/>
</dbReference>
<comment type="similarity">
    <text evidence="1">Belongs to the class IV-like SAM-binding methyltransferase superfamily. RNA methyltransferase TrmH family.</text>
</comment>
<dbReference type="Gene3D" id="3.40.1280.10">
    <property type="match status" value="1"/>
</dbReference>
<evidence type="ECO:0000259" key="4">
    <source>
        <dbReference type="SMART" id="SM00967"/>
    </source>
</evidence>
<dbReference type="Pfam" id="PF00588">
    <property type="entry name" value="SpoU_methylase"/>
    <property type="match status" value="1"/>
</dbReference>
<dbReference type="Gene3D" id="3.30.1330.30">
    <property type="match status" value="1"/>
</dbReference>
<evidence type="ECO:0000256" key="3">
    <source>
        <dbReference type="ARBA" id="ARBA00022679"/>
    </source>
</evidence>
<evidence type="ECO:0000313" key="6">
    <source>
        <dbReference type="Proteomes" id="UP000322294"/>
    </source>
</evidence>
<dbReference type="NCBIfam" id="TIGR00186">
    <property type="entry name" value="rRNA_methyl_3"/>
    <property type="match status" value="1"/>
</dbReference>
<dbReference type="Proteomes" id="UP000322294">
    <property type="component" value="Unassembled WGS sequence"/>
</dbReference>
<keyword evidence="6" id="KW-1185">Reference proteome</keyword>
<dbReference type="InterPro" id="IPR029028">
    <property type="entry name" value="Alpha/beta_knot_MTases"/>
</dbReference>
<comment type="caution">
    <text evidence="5">The sequence shown here is derived from an EMBL/GenBank/DDBJ whole genome shotgun (WGS) entry which is preliminary data.</text>
</comment>
<keyword evidence="2 5" id="KW-0489">Methyltransferase</keyword>
<dbReference type="InterPro" id="IPR029064">
    <property type="entry name" value="Ribosomal_eL30-like_sf"/>
</dbReference>
<dbReference type="PANTHER" id="PTHR46429:SF1">
    <property type="entry name" value="23S RRNA (GUANOSINE-2'-O-)-METHYLTRANSFERASE RLMB"/>
    <property type="match status" value="1"/>
</dbReference>
<dbReference type="SUPFAM" id="SSF55315">
    <property type="entry name" value="L30e-like"/>
    <property type="match status" value="1"/>
</dbReference>
<dbReference type="EMBL" id="VNHO01000051">
    <property type="protein sequence ID" value="TYP47018.1"/>
    <property type="molecule type" value="Genomic_DNA"/>
</dbReference>
<dbReference type="SUPFAM" id="SSF75217">
    <property type="entry name" value="alpha/beta knot"/>
    <property type="match status" value="1"/>
</dbReference>
<dbReference type="GO" id="GO:0006396">
    <property type="term" value="P:RNA processing"/>
    <property type="evidence" value="ECO:0007669"/>
    <property type="project" value="InterPro"/>
</dbReference>
<dbReference type="CDD" id="cd18103">
    <property type="entry name" value="SpoU-like_RlmB"/>
    <property type="match status" value="1"/>
</dbReference>
<dbReference type="AlphaFoldDB" id="A0A5S5AC58"/>
<sequence>MIVILEDKKEARIEGRNAVLEALSAGRPLNKIYIKKGERHGAIQKIMELARSSGIPVVELDPKSFEHMAQTRNPQGVIALSSPKEYVSVDDILETADRCREAPFVFVLNEITDPQNLGSILRTADCLGVHGVVIPKRRACGVTPAVVKVSEGAAEYVNVARVTNIASTLDYLKEKGLWVVGADMDGEPYYRMDLTGPVALVVGGEDKGLGRLVREKCDLLVKLPLRGHVPSLNAAVAAAVLGYEILRQREGRHA</sequence>
<name>A0A5S5AC58_9FIRM</name>
<reference evidence="5 6" key="1">
    <citation type="submission" date="2019-07" db="EMBL/GenBank/DDBJ databases">
        <title>Genomic Encyclopedia of Type Strains, Phase I: the one thousand microbial genomes (KMG-I) project.</title>
        <authorList>
            <person name="Kyrpides N."/>
        </authorList>
    </citation>
    <scope>NUCLEOTIDE SEQUENCE [LARGE SCALE GENOMIC DNA]</scope>
    <source>
        <strain evidence="5 6">DSM 16647</strain>
    </source>
</reference>
<evidence type="ECO:0000313" key="5">
    <source>
        <dbReference type="EMBL" id="TYP47018.1"/>
    </source>
</evidence>
<dbReference type="InterPro" id="IPR004441">
    <property type="entry name" value="rRNA_MeTrfase_TrmH"/>
</dbReference>
<organism evidence="5 6">
    <name type="scientific">Thermosediminibacter litoriperuensis</name>
    <dbReference type="NCBI Taxonomy" id="291989"/>
    <lineage>
        <taxon>Bacteria</taxon>
        <taxon>Bacillati</taxon>
        <taxon>Bacillota</taxon>
        <taxon>Clostridia</taxon>
        <taxon>Thermosediminibacterales</taxon>
        <taxon>Thermosediminibacteraceae</taxon>
        <taxon>Thermosediminibacter</taxon>
    </lineage>
</organism>
<evidence type="ECO:0000256" key="2">
    <source>
        <dbReference type="ARBA" id="ARBA00022603"/>
    </source>
</evidence>
<gene>
    <name evidence="5" type="ORF">LZ11_02462</name>
</gene>
<dbReference type="FunFam" id="3.40.1280.10:FF:000008">
    <property type="entry name" value="Group 3 RNA methyltransferase TrmH"/>
    <property type="match status" value="1"/>
</dbReference>
<keyword evidence="3 5" id="KW-0808">Transferase</keyword>
<dbReference type="SMART" id="SM00967">
    <property type="entry name" value="SpoU_sub_bind"/>
    <property type="match status" value="1"/>
</dbReference>
<feature type="domain" description="RNA 2-O ribose methyltransferase substrate binding" evidence="4">
    <location>
        <begin position="12"/>
        <end position="87"/>
    </location>
</feature>
<proteinExistence type="inferred from homology"/>
<accession>A0A5S5AC58</accession>
<dbReference type="GO" id="GO:0003723">
    <property type="term" value="F:RNA binding"/>
    <property type="evidence" value="ECO:0007669"/>
    <property type="project" value="InterPro"/>
</dbReference>
<dbReference type="InterPro" id="IPR013123">
    <property type="entry name" value="SpoU_subst-bd"/>
</dbReference>
<dbReference type="GO" id="GO:0005829">
    <property type="term" value="C:cytosol"/>
    <property type="evidence" value="ECO:0007669"/>
    <property type="project" value="TreeGrafter"/>
</dbReference>